<evidence type="ECO:0000259" key="1">
    <source>
        <dbReference type="Pfam" id="PF18701"/>
    </source>
</evidence>
<sequence>MKYHLKRILNNHLTYEEFSTLLCEIEACLNSRPLCPISPSDENVDPLTPGHFLIGEAPVTVPCPNISDAKMTHLTRWQYGQKLINDFWSRWQSEYLTSLQQRTKWVKGMPEFNIGDIVLIKQPNLPPGKWALGRIVDKHPGSDGMTRVYSLKSGDSITKRCVSKLCYLPIDRN</sequence>
<dbReference type="EMBL" id="CAKOGL010000022">
    <property type="protein sequence ID" value="CAH2099405.1"/>
    <property type="molecule type" value="Genomic_DNA"/>
</dbReference>
<name>A0AAU9UNT7_EUPED</name>
<dbReference type="InterPro" id="IPR040676">
    <property type="entry name" value="DUF5641"/>
</dbReference>
<evidence type="ECO:0000313" key="2">
    <source>
        <dbReference type="EMBL" id="CAH2099405.1"/>
    </source>
</evidence>
<gene>
    <name evidence="2" type="ORF">EEDITHA_LOCUS14392</name>
</gene>
<feature type="domain" description="DUF5641" evidence="1">
    <location>
        <begin position="75"/>
        <end position="168"/>
    </location>
</feature>
<dbReference type="Pfam" id="PF18701">
    <property type="entry name" value="DUF5641"/>
    <property type="match status" value="1"/>
</dbReference>
<dbReference type="Proteomes" id="UP001153954">
    <property type="component" value="Unassembled WGS sequence"/>
</dbReference>
<dbReference type="PANTHER" id="PTHR47331">
    <property type="entry name" value="PHD-TYPE DOMAIN-CONTAINING PROTEIN"/>
    <property type="match status" value="1"/>
</dbReference>
<dbReference type="AlphaFoldDB" id="A0AAU9UNT7"/>
<keyword evidence="3" id="KW-1185">Reference proteome</keyword>
<accession>A0AAU9UNT7</accession>
<proteinExistence type="predicted"/>
<protein>
    <recommendedName>
        <fullName evidence="1">DUF5641 domain-containing protein</fullName>
    </recommendedName>
</protein>
<reference evidence="2" key="1">
    <citation type="submission" date="2022-03" db="EMBL/GenBank/DDBJ databases">
        <authorList>
            <person name="Tunstrom K."/>
        </authorList>
    </citation>
    <scope>NUCLEOTIDE SEQUENCE</scope>
</reference>
<comment type="caution">
    <text evidence="2">The sequence shown here is derived from an EMBL/GenBank/DDBJ whole genome shotgun (WGS) entry which is preliminary data.</text>
</comment>
<evidence type="ECO:0000313" key="3">
    <source>
        <dbReference type="Proteomes" id="UP001153954"/>
    </source>
</evidence>
<organism evidence="2 3">
    <name type="scientific">Euphydryas editha</name>
    <name type="common">Edith's checkerspot</name>
    <dbReference type="NCBI Taxonomy" id="104508"/>
    <lineage>
        <taxon>Eukaryota</taxon>
        <taxon>Metazoa</taxon>
        <taxon>Ecdysozoa</taxon>
        <taxon>Arthropoda</taxon>
        <taxon>Hexapoda</taxon>
        <taxon>Insecta</taxon>
        <taxon>Pterygota</taxon>
        <taxon>Neoptera</taxon>
        <taxon>Endopterygota</taxon>
        <taxon>Lepidoptera</taxon>
        <taxon>Glossata</taxon>
        <taxon>Ditrysia</taxon>
        <taxon>Papilionoidea</taxon>
        <taxon>Nymphalidae</taxon>
        <taxon>Nymphalinae</taxon>
        <taxon>Euphydryas</taxon>
    </lineage>
</organism>